<protein>
    <submittedName>
        <fullName evidence="2">Uncharacterized protein</fullName>
    </submittedName>
</protein>
<evidence type="ECO:0000313" key="2">
    <source>
        <dbReference type="EMBL" id="MBA8886978.1"/>
    </source>
</evidence>
<dbReference type="RefSeq" id="WP_182530006.1">
    <property type="nucleotide sequence ID" value="NZ_JACGXL010000001.1"/>
</dbReference>
<name>A0A839F0G2_9GAMM</name>
<dbReference type="Proteomes" id="UP000550401">
    <property type="component" value="Unassembled WGS sequence"/>
</dbReference>
<feature type="chain" id="PRO_5033000447" evidence="1">
    <location>
        <begin position="27"/>
        <end position="99"/>
    </location>
</feature>
<gene>
    <name evidence="2" type="ORF">FHW12_001169</name>
</gene>
<accession>A0A839F0G2</accession>
<evidence type="ECO:0000256" key="1">
    <source>
        <dbReference type="SAM" id="SignalP"/>
    </source>
</evidence>
<organism evidence="2 3">
    <name type="scientific">Dokdonella fugitiva</name>
    <dbReference type="NCBI Taxonomy" id="328517"/>
    <lineage>
        <taxon>Bacteria</taxon>
        <taxon>Pseudomonadati</taxon>
        <taxon>Pseudomonadota</taxon>
        <taxon>Gammaproteobacteria</taxon>
        <taxon>Lysobacterales</taxon>
        <taxon>Rhodanobacteraceae</taxon>
        <taxon>Dokdonella</taxon>
    </lineage>
</organism>
<dbReference type="AlphaFoldDB" id="A0A839F0G2"/>
<evidence type="ECO:0000313" key="3">
    <source>
        <dbReference type="Proteomes" id="UP000550401"/>
    </source>
</evidence>
<dbReference type="EMBL" id="JACGXL010000001">
    <property type="protein sequence ID" value="MBA8886978.1"/>
    <property type="molecule type" value="Genomic_DNA"/>
</dbReference>
<reference evidence="2 3" key="1">
    <citation type="submission" date="2020-07" db="EMBL/GenBank/DDBJ databases">
        <title>Genomic Encyclopedia of Type Strains, Phase IV (KMG-V): Genome sequencing to study the core and pangenomes of soil and plant-associated prokaryotes.</title>
        <authorList>
            <person name="Whitman W."/>
        </authorList>
    </citation>
    <scope>NUCLEOTIDE SEQUENCE [LARGE SCALE GENOMIC DNA]</scope>
    <source>
        <strain evidence="2 3">RH2WT43</strain>
    </source>
</reference>
<feature type="signal peptide" evidence="1">
    <location>
        <begin position="1"/>
        <end position="26"/>
    </location>
</feature>
<keyword evidence="1" id="KW-0732">Signal</keyword>
<keyword evidence="3" id="KW-1185">Reference proteome</keyword>
<sequence length="99" mass="10026">MDARSRRSAVAALGWSLALVMPPVSASAPRAVTGGHVDAEATAATLAGNGYTLQARLSKETPPAVSQGDARFSLTARLAASALACTGGDIIFQNGFELP</sequence>
<comment type="caution">
    <text evidence="2">The sequence shown here is derived from an EMBL/GenBank/DDBJ whole genome shotgun (WGS) entry which is preliminary data.</text>
</comment>
<proteinExistence type="predicted"/>